<dbReference type="EMBL" id="VXPY01000093">
    <property type="protein sequence ID" value="MYD91229.1"/>
    <property type="molecule type" value="Genomic_DNA"/>
</dbReference>
<dbReference type="Gene3D" id="3.40.50.720">
    <property type="entry name" value="NAD(P)-binding Rossmann-like Domain"/>
    <property type="match status" value="1"/>
</dbReference>
<dbReference type="GO" id="GO:0008831">
    <property type="term" value="F:dTDP-4-dehydrorhamnose reductase activity"/>
    <property type="evidence" value="ECO:0007669"/>
    <property type="project" value="UniProtKB-EC"/>
</dbReference>
<reference evidence="4" key="1">
    <citation type="submission" date="2019-09" db="EMBL/GenBank/DDBJ databases">
        <title>Characterisation of the sponge microbiome using genome-centric metagenomics.</title>
        <authorList>
            <person name="Engelberts J.P."/>
            <person name="Robbins S.J."/>
            <person name="De Goeij J.M."/>
            <person name="Aranda M."/>
            <person name="Bell S.C."/>
            <person name="Webster N.S."/>
        </authorList>
    </citation>
    <scope>NUCLEOTIDE SEQUENCE</scope>
    <source>
        <strain evidence="4">SB0662_bin_9</strain>
    </source>
</reference>
<proteinExistence type="inferred from homology"/>
<dbReference type="Pfam" id="PF04321">
    <property type="entry name" value="RmlD_sub_bind"/>
    <property type="match status" value="1"/>
</dbReference>
<dbReference type="GO" id="GO:0019305">
    <property type="term" value="P:dTDP-rhamnose biosynthetic process"/>
    <property type="evidence" value="ECO:0007669"/>
    <property type="project" value="UniProtKB-UniPathway"/>
</dbReference>
<evidence type="ECO:0000259" key="3">
    <source>
        <dbReference type="Pfam" id="PF04321"/>
    </source>
</evidence>
<sequence>MRVLILGADGLLGQALREAFRQHDLVSWGRAECDISDYRCLRTIRRTNADIVLNAAAWTDVDGAENPANEPAVWATNRQGPTNVRTACDQAGAKLIHFSTNEVFAGVPGRFYAEIDQTGPGNTYGRSKRAGEVAVLANQSRHAVVRVSWLYGSGEADFPGKIMGAARRLGRLRVVNDEFGSPTWAAEVAKRVELLSRIDCRGVWHMTGAGVASRYDWAVFLLRHAGLGDIPVDAIGSGDWPRAATPPRHAVLKDTRLTGAGLPPMPAWRDSVKAWLADRTRNG</sequence>
<gene>
    <name evidence="4" type="ORF">F4Y08_12980</name>
</gene>
<organism evidence="4">
    <name type="scientific">Caldilineaceae bacterium SB0662_bin_9</name>
    <dbReference type="NCBI Taxonomy" id="2605258"/>
    <lineage>
        <taxon>Bacteria</taxon>
        <taxon>Bacillati</taxon>
        <taxon>Chloroflexota</taxon>
        <taxon>Caldilineae</taxon>
        <taxon>Caldilineales</taxon>
        <taxon>Caldilineaceae</taxon>
    </lineage>
</organism>
<dbReference type="PANTHER" id="PTHR10491:SF4">
    <property type="entry name" value="METHIONINE ADENOSYLTRANSFERASE 2 SUBUNIT BETA"/>
    <property type="match status" value="1"/>
</dbReference>
<dbReference type="AlphaFoldDB" id="A0A6B1DU31"/>
<dbReference type="CDD" id="cd05254">
    <property type="entry name" value="dTDP_HR_like_SDR_e"/>
    <property type="match status" value="1"/>
</dbReference>
<comment type="pathway">
    <text evidence="2">Carbohydrate biosynthesis; dTDP-L-rhamnose biosynthesis.</text>
</comment>
<evidence type="ECO:0000256" key="1">
    <source>
        <dbReference type="ARBA" id="ARBA00010944"/>
    </source>
</evidence>
<dbReference type="SUPFAM" id="SSF51735">
    <property type="entry name" value="NAD(P)-binding Rossmann-fold domains"/>
    <property type="match status" value="1"/>
</dbReference>
<dbReference type="InterPro" id="IPR036291">
    <property type="entry name" value="NAD(P)-bd_dom_sf"/>
</dbReference>
<feature type="domain" description="RmlD-like substrate binding" evidence="3">
    <location>
        <begin position="1"/>
        <end position="278"/>
    </location>
</feature>
<name>A0A6B1DU31_9CHLR</name>
<dbReference type="InterPro" id="IPR005913">
    <property type="entry name" value="dTDP_dehydrorham_reduct"/>
</dbReference>
<accession>A0A6B1DU31</accession>
<dbReference type="InterPro" id="IPR029903">
    <property type="entry name" value="RmlD-like-bd"/>
</dbReference>
<dbReference type="GO" id="GO:0005829">
    <property type="term" value="C:cytosol"/>
    <property type="evidence" value="ECO:0007669"/>
    <property type="project" value="TreeGrafter"/>
</dbReference>
<evidence type="ECO:0000313" key="4">
    <source>
        <dbReference type="EMBL" id="MYD91229.1"/>
    </source>
</evidence>
<dbReference type="Gene3D" id="3.90.25.10">
    <property type="entry name" value="UDP-galactose 4-epimerase, domain 1"/>
    <property type="match status" value="1"/>
</dbReference>
<evidence type="ECO:0000256" key="2">
    <source>
        <dbReference type="RuleBase" id="RU364082"/>
    </source>
</evidence>
<dbReference type="PANTHER" id="PTHR10491">
    <property type="entry name" value="DTDP-4-DEHYDRORHAMNOSE REDUCTASE"/>
    <property type="match status" value="1"/>
</dbReference>
<dbReference type="EC" id="1.1.1.133" evidence="2"/>
<comment type="caution">
    <text evidence="4">The sequence shown here is derived from an EMBL/GenBank/DDBJ whole genome shotgun (WGS) entry which is preliminary data.</text>
</comment>
<protein>
    <recommendedName>
        <fullName evidence="2">dTDP-4-dehydrorhamnose reductase</fullName>
        <ecNumber evidence="2">1.1.1.133</ecNumber>
    </recommendedName>
</protein>
<keyword evidence="2" id="KW-0560">Oxidoreductase</keyword>
<comment type="function">
    <text evidence="2">Catalyzes the reduction of dTDP-6-deoxy-L-lyxo-4-hexulose to yield dTDP-L-rhamnose.</text>
</comment>
<dbReference type="UniPathway" id="UPA00124"/>
<keyword evidence="2" id="KW-0521">NADP</keyword>
<comment type="similarity">
    <text evidence="1 2">Belongs to the dTDP-4-dehydrorhamnose reductase family.</text>
</comment>